<reference evidence="2" key="1">
    <citation type="submission" date="2022-11" db="UniProtKB">
        <authorList>
            <consortium name="WormBaseParasite"/>
        </authorList>
    </citation>
    <scope>IDENTIFICATION</scope>
</reference>
<evidence type="ECO:0000313" key="1">
    <source>
        <dbReference type="Proteomes" id="UP000887574"/>
    </source>
</evidence>
<keyword evidence="1" id="KW-1185">Reference proteome</keyword>
<sequence length="92" mass="10102">MEASLIDRRTRLRILAALIIAVAGEQFGKFSSDVFILWVCNASGCKPIQSKVNFKAMLGLPEEATFDLEMMDDDAGINSSLATYENIKQKSG</sequence>
<accession>A0A915D477</accession>
<dbReference type="Proteomes" id="UP000887574">
    <property type="component" value="Unplaced"/>
</dbReference>
<organism evidence="1 2">
    <name type="scientific">Ditylenchus dipsaci</name>
    <dbReference type="NCBI Taxonomy" id="166011"/>
    <lineage>
        <taxon>Eukaryota</taxon>
        <taxon>Metazoa</taxon>
        <taxon>Ecdysozoa</taxon>
        <taxon>Nematoda</taxon>
        <taxon>Chromadorea</taxon>
        <taxon>Rhabditida</taxon>
        <taxon>Tylenchina</taxon>
        <taxon>Tylenchomorpha</taxon>
        <taxon>Sphaerularioidea</taxon>
        <taxon>Anguinidae</taxon>
        <taxon>Anguininae</taxon>
        <taxon>Ditylenchus</taxon>
    </lineage>
</organism>
<dbReference type="WBParaSite" id="jg15206">
    <property type="protein sequence ID" value="jg15206"/>
    <property type="gene ID" value="jg15206"/>
</dbReference>
<proteinExistence type="predicted"/>
<evidence type="ECO:0000313" key="2">
    <source>
        <dbReference type="WBParaSite" id="jg15206"/>
    </source>
</evidence>
<dbReference type="AlphaFoldDB" id="A0A915D477"/>
<protein>
    <submittedName>
        <fullName evidence="2">Uncharacterized protein</fullName>
    </submittedName>
</protein>
<name>A0A915D477_9BILA</name>